<comment type="caution">
    <text evidence="2">The sequence shown here is derived from an EMBL/GenBank/DDBJ whole genome shotgun (WGS) entry which is preliminary data.</text>
</comment>
<dbReference type="RefSeq" id="WP_158084586.1">
    <property type="nucleotide sequence ID" value="NZ_BMKF01000005.1"/>
</dbReference>
<sequence>MPAFIVATVSISDVDAFKAYSQTIAGLSEKHGGESILKGSVSEVLEGKVPEGQRVVVSKFPTADAARAYINDPVYIEGKAKREGAAMVEMRLIVTD</sequence>
<gene>
    <name evidence="2" type="ORF">GCM10011503_33410</name>
</gene>
<name>A0ABQ1K1G4_9PROT</name>
<organism evidence="2 3">
    <name type="scientific">Henriciella pelagia</name>
    <dbReference type="NCBI Taxonomy" id="1977912"/>
    <lineage>
        <taxon>Bacteria</taxon>
        <taxon>Pseudomonadati</taxon>
        <taxon>Pseudomonadota</taxon>
        <taxon>Alphaproteobacteria</taxon>
        <taxon>Hyphomonadales</taxon>
        <taxon>Hyphomonadaceae</taxon>
        <taxon>Henriciella</taxon>
    </lineage>
</organism>
<dbReference type="Pfam" id="PF07045">
    <property type="entry name" value="DUF1330"/>
    <property type="match status" value="1"/>
</dbReference>
<dbReference type="SUPFAM" id="SSF54909">
    <property type="entry name" value="Dimeric alpha+beta barrel"/>
    <property type="match status" value="1"/>
</dbReference>
<accession>A0ABQ1K1G4</accession>
<dbReference type="PANTHER" id="PTHR41521">
    <property type="match status" value="1"/>
</dbReference>
<proteinExistence type="predicted"/>
<dbReference type="InterPro" id="IPR011008">
    <property type="entry name" value="Dimeric_a/b-barrel"/>
</dbReference>
<reference evidence="3" key="1">
    <citation type="journal article" date="2019" name="Int. J. Syst. Evol. Microbiol.">
        <title>The Global Catalogue of Microorganisms (GCM) 10K type strain sequencing project: providing services to taxonomists for standard genome sequencing and annotation.</title>
        <authorList>
            <consortium name="The Broad Institute Genomics Platform"/>
            <consortium name="The Broad Institute Genome Sequencing Center for Infectious Disease"/>
            <person name="Wu L."/>
            <person name="Ma J."/>
        </authorList>
    </citation>
    <scope>NUCLEOTIDE SEQUENCE [LARGE SCALE GENOMIC DNA]</scope>
    <source>
        <strain evidence="3">CGMCC 1.15928</strain>
    </source>
</reference>
<dbReference type="Gene3D" id="3.30.70.100">
    <property type="match status" value="1"/>
</dbReference>
<evidence type="ECO:0000259" key="1">
    <source>
        <dbReference type="Pfam" id="PF07045"/>
    </source>
</evidence>
<protein>
    <recommendedName>
        <fullName evidence="1">DUF1330 domain-containing protein</fullName>
    </recommendedName>
</protein>
<evidence type="ECO:0000313" key="2">
    <source>
        <dbReference type="EMBL" id="GGB81959.1"/>
    </source>
</evidence>
<keyword evidence="3" id="KW-1185">Reference proteome</keyword>
<dbReference type="EMBL" id="BMKF01000005">
    <property type="protein sequence ID" value="GGB81959.1"/>
    <property type="molecule type" value="Genomic_DNA"/>
</dbReference>
<feature type="domain" description="DUF1330" evidence="1">
    <location>
        <begin position="2"/>
        <end position="93"/>
    </location>
</feature>
<evidence type="ECO:0000313" key="3">
    <source>
        <dbReference type="Proteomes" id="UP000628854"/>
    </source>
</evidence>
<dbReference type="InterPro" id="IPR010753">
    <property type="entry name" value="DUF1330"/>
</dbReference>
<dbReference type="Proteomes" id="UP000628854">
    <property type="component" value="Unassembled WGS sequence"/>
</dbReference>
<dbReference type="PANTHER" id="PTHR41521:SF4">
    <property type="entry name" value="BLR0684 PROTEIN"/>
    <property type="match status" value="1"/>
</dbReference>